<feature type="binding site" evidence="22">
    <location>
        <position position="1693"/>
    </location>
    <ligand>
        <name>ATP</name>
        <dbReference type="ChEBI" id="CHEBI:30616"/>
    </ligand>
</feature>
<feature type="compositionally biased region" description="Pro residues" evidence="23">
    <location>
        <begin position="2214"/>
        <end position="2223"/>
    </location>
</feature>
<comment type="subunit">
    <text evidence="21">Interacts with ABCG40.</text>
</comment>
<dbReference type="InterPro" id="IPR000719">
    <property type="entry name" value="Prot_kinase_dom"/>
</dbReference>
<gene>
    <name evidence="27" type="ORF">ACMD2_08050</name>
</gene>
<proteinExistence type="inferred from homology"/>
<evidence type="ECO:0000256" key="10">
    <source>
        <dbReference type="ARBA" id="ARBA00022734"/>
    </source>
</evidence>
<feature type="binding site" evidence="22">
    <location>
        <position position="391"/>
    </location>
    <ligand>
        <name>ATP</name>
        <dbReference type="ChEBI" id="CHEBI:30616"/>
    </ligand>
</feature>
<dbReference type="Gene3D" id="2.60.120.200">
    <property type="match status" value="4"/>
</dbReference>
<feature type="region of interest" description="Disordered" evidence="23">
    <location>
        <begin position="2207"/>
        <end position="2227"/>
    </location>
</feature>
<sequence>MASSKSRTKCSLFLFFDIVFNVCIPHATPLSFSFNFSDPEINMSNITLQADAVWNGTVINLTNDTHGSQGRAVYSNPVLLWDNARGEVASFHTSFSFVIHAKNTSNYGDGLAFFLSPFPSVVPIFGSGGSLGLFNGSTALNSSHNQIVAVEFDTFKNDWDPSDYHMGIDINSIYSMGSKDLPDITRNGSRTTVSIDYNITTKYLSVLLSFDGNPNYTSPFNLSHLVDLKAVLPQEVAVGFSAATGNAIELHQILYWNFNSTLQRKSNRTITSPPTQPAPPPSTFSGKINVGVVAGSAAGVFAVLCLVAAVCWFLSSRKKATMGEEEEGSMDDDDDLIDDEFERGRGPQRFPYSELVAATNNFDEAEKLGQGGFGFVYKGFLRSINRPVAIKRISKGSKQGLKEYTSEINAISRLRHRNLVQLIGWCHRRGDFLLLYELMPNGSLDSYLYSRERLLPWSARYNIAQGLASALLYLHTEWEQCVVHRDIKPSNIMLDSSFGAKLGDFGLARLVDHDRGSQTTVLAGTLGYLAPECFITGKASKETDIFSFGVVLLEIACGRKCIVQTEDRSKVSLVEWVWDLYGRKSVLEAADERLNGDFIEPEMESLMVVGLWCAHPDYNRRPLIQEAIGVLRFEIPLPALSAKMPELVFAPPIDLSNFNYTSSSSTGASASVVSASAKSITASESSSFNFSDPETYGSNIKLQSDAFWNGTVINLTKDTPSSQGRVVYGNPVLLWDDATGEVASFHTSFSFVIQAMNLSFYGDGLAFFLSPSWPVFPNFSSGGYLGLFDGRTALNSMQSQMVAVEFDTYRNDWDPSACHVGVDINSINSTVYKHLPDITRSRTYATASIDYDNTTEYLSVLLSFHGNPNYTRPFRLSYLVDLKAVLPHEVTVGFSAATGNAFELHQILYWNFSSTLERKSNRTIPSPPTQPAPPSSTDSGIRVVAGSAAGVVALLCLIAAVWFLSSRKKENTGKEEGSGKDNEDDLIDEEFQRGSGPQRFPYSDLVAATNNFDEAEKLGQGGFGSVYKGFLRSANLPVAIKRISKESKQGLKEYTSEINTISRLRHPNLVQFIGWCHRCGDFMLVYELMPNGSLDSYLYSEERLLPWTARYNIAQGLASALLYLHAEWEQCVVHRGIKSSNIMLDSSFSAKLGDFGLAWLVDLDRGSQTTVPAGTLGYLAPECFITGKASKETDIFSFGVVLLEIACGRKCIVQTEVRSKASLVEWVWDLYGRKSVLEAADKRLNGDFEEPEMERLMVVGLWCAHPNYNRRPSIKQVISVLRFEIPLPALPPKMPGLVTAPPPMDFSLSLFFFCISIFHVIIPHATPLSFSFNFSDPETYGSNIKFQSDASSNGTVINLTNDTRGNSSSNSEGRAVYRNPVLLWDNITGEVASFHTSFSFVIQATDTSAYGDGLAFFLSPSPSVVPSFDCGGYLGLFNGTTALNATQNQLVAVEFDTLKDGWDPSDCHAGIDINSINSTAYKDLPNITRSGTRATASIDYDSTTKNLSVLLSFDGNPNDASPVNLTHLVDLKAILPQEVIVGFSAASSAVELHQILYWNFNSTFERKSNRTITSPPTQPVPPSSTYSGRSNVGVEAGSAAGVVALLCLVAAICWFLSSRKKATVAAEEEGNMDDADDPIDDEFEKGRGPQRFPYSELVAAANNFGEGEKLGQGGFGFVYKGFLRSANLPVAIKRISKGSEQGLKEYTSEINTISRLRHRNLVQLIGWCHRRGDFLLVYELMPNGSLDSYLYSKERLLPWSARYNIAQGLASALLYLHTEWEQCVVHRDIKPSNIMLDASFGAKLGDFGLARLVDHDRGSQTTVPAGTLGYLAPECFITGKASKETDIFSFGVVLLEIACGRKCIVQTEFLSKVSLVEWVWGLYGRKSVLEAADERLNGNFIEPEMERLMVVGLWCAHPDYNRRPTIQQAIGVLRFEIPSPALPPNMPELMFAPPVDLSNFNYTSSFNFSDPKINMSLIQVQADAVWNRTVINLSKDSSNSISNSQGRAVYSNPVLLWDDATGEVASFHTSFSFIIQATDASAYGDGLAFFLSPSPSVVPRFDGGGYLSLFDNGTALNSTQNQLVAVELDTFKNDWDPSACHVGIDINSINSTVYEDLPNITRSGTRATASIVYDNTTKYLSVLLSYDGNPNYTKSFSLSCLVDLKAILPQEVTVGFSAATGRAVELHQILYWNFNSTLERKSNLMITSPQTQPTSPPTQPAPPSLTNSGTSNYVGVVAGSAAGIIALPCLIAAVWCCLSSRKKVNMTEEEEGGMDDEDDLIDDEFERGRGPQRFPYSELAAATNNFDEAEKLGQGGFGSVYKGFLRSANLPVAIKRISKESKQGLKEYTSEINAISRLRHRNLVQLIGWCHRRGDFLLVYELMPNGSLDSYLYSKERLLPWSARYDIAQGLASALLYLHTEWEQCVVHRDIKSSNIMLDSSFGAKLGDFGLARLVDHDRGSQTTVPAGTLGYLAPECFITGKASKETDIFSFGVVLLEIACGRKCLVQTEFRSKVSLVEWVWGLYGRKSVVEAADERLNGNFEEPEMERLMVVGLWCAHPDYNRRPTIQQAIGVLRFEIPSPALPPNMPELMFAPPVDLSNFNYTSSSSTGASASAVSVSTNSTAASESSSSRLLK</sequence>
<evidence type="ECO:0000256" key="20">
    <source>
        <dbReference type="ARBA" id="ARBA00058818"/>
    </source>
</evidence>
<keyword evidence="13" id="KW-0611">Plant defense</keyword>
<keyword evidence="12 27" id="KW-0418">Kinase</keyword>
<evidence type="ECO:0000256" key="24">
    <source>
        <dbReference type="SAM" id="Phobius"/>
    </source>
</evidence>
<keyword evidence="6" id="KW-0723">Serine/threonine-protein kinase</keyword>
<dbReference type="CDD" id="cd14066">
    <property type="entry name" value="STKc_IRAK"/>
    <property type="match status" value="3"/>
</dbReference>
<evidence type="ECO:0000256" key="2">
    <source>
        <dbReference type="ARBA" id="ARBA00008536"/>
    </source>
</evidence>
<evidence type="ECO:0000256" key="22">
    <source>
        <dbReference type="PROSITE-ProRule" id="PRU10141"/>
    </source>
</evidence>
<dbReference type="GO" id="GO:0004674">
    <property type="term" value="F:protein serine/threonine kinase activity"/>
    <property type="evidence" value="ECO:0007669"/>
    <property type="project" value="UniProtKB-KW"/>
</dbReference>
<evidence type="ECO:0000256" key="13">
    <source>
        <dbReference type="ARBA" id="ARBA00022821"/>
    </source>
</evidence>
<organism evidence="27 28">
    <name type="scientific">Ananas comosus</name>
    <name type="common">Pineapple</name>
    <name type="synonym">Ananas ananas</name>
    <dbReference type="NCBI Taxonomy" id="4615"/>
    <lineage>
        <taxon>Eukaryota</taxon>
        <taxon>Viridiplantae</taxon>
        <taxon>Streptophyta</taxon>
        <taxon>Embryophyta</taxon>
        <taxon>Tracheophyta</taxon>
        <taxon>Spermatophyta</taxon>
        <taxon>Magnoliopsida</taxon>
        <taxon>Liliopsida</taxon>
        <taxon>Poales</taxon>
        <taxon>Bromeliaceae</taxon>
        <taxon>Bromelioideae</taxon>
        <taxon>Ananas</taxon>
    </lineage>
</organism>
<dbReference type="EMBL" id="LSRQ01000144">
    <property type="protein sequence ID" value="OAY85016.1"/>
    <property type="molecule type" value="Genomic_DNA"/>
</dbReference>
<comment type="similarity">
    <text evidence="3">In the C-terminal section; belongs to the protein kinase superfamily. Ser/Thr protein kinase family.</text>
</comment>
<dbReference type="PANTHER" id="PTHR27007">
    <property type="match status" value="1"/>
</dbReference>
<dbReference type="GO" id="GO:0009626">
    <property type="term" value="P:plant-type hypersensitive response"/>
    <property type="evidence" value="ECO:0007669"/>
    <property type="project" value="UniProtKB-ARBA"/>
</dbReference>
<dbReference type="GO" id="GO:0005886">
    <property type="term" value="C:plasma membrane"/>
    <property type="evidence" value="ECO:0007669"/>
    <property type="project" value="UniProtKB-SubCell"/>
</dbReference>
<evidence type="ECO:0000256" key="9">
    <source>
        <dbReference type="ARBA" id="ARBA00022729"/>
    </source>
</evidence>
<dbReference type="FunFam" id="1.10.510.10:FF:000240">
    <property type="entry name" value="Lectin-domain containing receptor kinase A4.3"/>
    <property type="match status" value="4"/>
</dbReference>
<feature type="transmembrane region" description="Helical" evidence="24">
    <location>
        <begin position="1306"/>
        <end position="1325"/>
    </location>
</feature>
<dbReference type="CDD" id="cd06899">
    <property type="entry name" value="lectin_legume_LecRK_Arcelin_ConA"/>
    <property type="match status" value="4"/>
</dbReference>
<dbReference type="InterPro" id="IPR017441">
    <property type="entry name" value="Protein_kinase_ATP_BS"/>
</dbReference>
<comment type="subcellular location">
    <subcellularLocation>
        <location evidence="1">Cell membrane</location>
        <topology evidence="1">Single-pass type I membrane protein</topology>
    </subcellularLocation>
</comment>
<dbReference type="InterPro" id="IPR008271">
    <property type="entry name" value="Ser/Thr_kinase_AS"/>
</dbReference>
<dbReference type="Pfam" id="PF00069">
    <property type="entry name" value="Pkinase"/>
    <property type="match status" value="4"/>
</dbReference>
<dbReference type="SUPFAM" id="SSF49899">
    <property type="entry name" value="Concanavalin A-like lectins/glucanases"/>
    <property type="match status" value="4"/>
</dbReference>
<evidence type="ECO:0000256" key="3">
    <source>
        <dbReference type="ARBA" id="ARBA00010217"/>
    </source>
</evidence>
<dbReference type="PROSITE" id="PS50011">
    <property type="entry name" value="PROTEIN_KINASE_DOM"/>
    <property type="match status" value="4"/>
</dbReference>
<keyword evidence="17 27" id="KW-0675">Receptor</keyword>
<evidence type="ECO:0000313" key="28">
    <source>
        <dbReference type="Proteomes" id="UP000092600"/>
    </source>
</evidence>
<keyword evidence="16 24" id="KW-0472">Membrane</keyword>
<feature type="domain" description="Protein kinase" evidence="26">
    <location>
        <begin position="362"/>
        <end position="640"/>
    </location>
</feature>
<evidence type="ECO:0000256" key="19">
    <source>
        <dbReference type="ARBA" id="ARBA00058054"/>
    </source>
</evidence>
<dbReference type="FunFam" id="3.30.200.20:FF:000168">
    <property type="entry name" value="L-type lectin-domain containing receptor kinase IX.1"/>
    <property type="match status" value="4"/>
</dbReference>
<comment type="function">
    <text evidence="19">Involved in resistance response to the pathogenic oomycetes Phytophthora infestans and Phytophthora capsici.</text>
</comment>
<dbReference type="STRING" id="4615.A0A199W6Z9"/>
<feature type="chain" id="PRO_5008508592" description="non-specific serine/threonine protein kinase" evidence="25">
    <location>
        <begin position="30"/>
        <end position="2636"/>
    </location>
</feature>
<evidence type="ECO:0000256" key="6">
    <source>
        <dbReference type="ARBA" id="ARBA00022527"/>
    </source>
</evidence>
<dbReference type="Gene3D" id="3.30.200.20">
    <property type="entry name" value="Phosphorylase Kinase, domain 1"/>
    <property type="match status" value="4"/>
</dbReference>
<evidence type="ECO:0000256" key="25">
    <source>
        <dbReference type="SAM" id="SignalP"/>
    </source>
</evidence>
<evidence type="ECO:0000256" key="17">
    <source>
        <dbReference type="ARBA" id="ARBA00023170"/>
    </source>
</evidence>
<feature type="domain" description="Protein kinase" evidence="26">
    <location>
        <begin position="1664"/>
        <end position="1942"/>
    </location>
</feature>
<dbReference type="InterPro" id="IPR019825">
    <property type="entry name" value="Lectin_legB_Mn/Ca_BS"/>
</dbReference>
<comment type="caution">
    <text evidence="27">The sequence shown here is derived from an EMBL/GenBank/DDBJ whole genome shotgun (WGS) entry which is preliminary data.</text>
</comment>
<keyword evidence="15 24" id="KW-1133">Transmembrane helix</keyword>
<dbReference type="InterPro" id="IPR050528">
    <property type="entry name" value="L-type_Lectin-RKs"/>
</dbReference>
<feature type="binding site" evidence="22">
    <location>
        <position position="2335"/>
    </location>
    <ligand>
        <name>ATP</name>
        <dbReference type="ChEBI" id="CHEBI:30616"/>
    </ligand>
</feature>
<dbReference type="GO" id="GO:0030246">
    <property type="term" value="F:carbohydrate binding"/>
    <property type="evidence" value="ECO:0007669"/>
    <property type="project" value="UniProtKB-KW"/>
</dbReference>
<accession>A0A199W6Z9</accession>
<dbReference type="InterPro" id="IPR001220">
    <property type="entry name" value="Legume_lectin_dom"/>
</dbReference>
<keyword evidence="7" id="KW-0808">Transferase</keyword>
<keyword evidence="5" id="KW-1003">Cell membrane</keyword>
<dbReference type="GO" id="GO:0002229">
    <property type="term" value="P:defense response to oomycetes"/>
    <property type="evidence" value="ECO:0007669"/>
    <property type="project" value="UniProtKB-ARBA"/>
</dbReference>
<dbReference type="PROSITE" id="PS00307">
    <property type="entry name" value="LECTIN_LEGUME_BETA"/>
    <property type="match status" value="4"/>
</dbReference>
<keyword evidence="8 24" id="KW-0812">Transmembrane</keyword>
<protein>
    <recommendedName>
        <fullName evidence="4">non-specific serine/threonine protein kinase</fullName>
        <ecNumber evidence="4">2.7.11.1</ecNumber>
    </recommendedName>
</protein>
<evidence type="ECO:0000256" key="7">
    <source>
        <dbReference type="ARBA" id="ARBA00022679"/>
    </source>
</evidence>
<dbReference type="SMART" id="SM00220">
    <property type="entry name" value="S_TKc"/>
    <property type="match status" value="4"/>
</dbReference>
<keyword evidence="18" id="KW-0325">Glycoprotein</keyword>
<feature type="signal peptide" evidence="25">
    <location>
        <begin position="1"/>
        <end position="29"/>
    </location>
</feature>
<dbReference type="EC" id="2.7.11.1" evidence="4"/>
<dbReference type="Pfam" id="PF00139">
    <property type="entry name" value="Lectin_legB"/>
    <property type="match status" value="4"/>
</dbReference>
<feature type="domain" description="Protein kinase" evidence="26">
    <location>
        <begin position="1012"/>
        <end position="1290"/>
    </location>
</feature>
<dbReference type="PROSITE" id="PS00107">
    <property type="entry name" value="PROTEIN_KINASE_ATP"/>
    <property type="match status" value="4"/>
</dbReference>
<feature type="region of interest" description="Disordered" evidence="23">
    <location>
        <begin position="2609"/>
        <end position="2636"/>
    </location>
</feature>
<feature type="compositionally biased region" description="Pro residues" evidence="23">
    <location>
        <begin position="925"/>
        <end position="934"/>
    </location>
</feature>
<dbReference type="PROSITE" id="PS00108">
    <property type="entry name" value="PROTEIN_KINASE_ST"/>
    <property type="match status" value="3"/>
</dbReference>
<comment type="similarity">
    <text evidence="2">In the N-terminal section; belongs to the leguminous lectin family.</text>
</comment>
<evidence type="ECO:0000256" key="5">
    <source>
        <dbReference type="ARBA" id="ARBA00022475"/>
    </source>
</evidence>
<keyword evidence="11 22" id="KW-0547">Nucleotide-binding</keyword>
<evidence type="ECO:0000256" key="8">
    <source>
        <dbReference type="ARBA" id="ARBA00022692"/>
    </source>
</evidence>
<dbReference type="Gene3D" id="1.10.510.10">
    <property type="entry name" value="Transferase(Phosphotransferase) domain 1"/>
    <property type="match status" value="4"/>
</dbReference>
<keyword evidence="14 22" id="KW-0067">ATP-binding</keyword>
<dbReference type="InterPro" id="IPR013320">
    <property type="entry name" value="ConA-like_dom_sf"/>
</dbReference>
<dbReference type="Proteomes" id="UP000092600">
    <property type="component" value="Unassembled WGS sequence"/>
</dbReference>
<evidence type="ECO:0000256" key="21">
    <source>
        <dbReference type="ARBA" id="ARBA00063357"/>
    </source>
</evidence>
<dbReference type="FunFam" id="2.60.120.200:FF:000103">
    <property type="entry name" value="L-type lectin-domain containing receptor kinase IX.1"/>
    <property type="match status" value="3"/>
</dbReference>
<evidence type="ECO:0000256" key="1">
    <source>
        <dbReference type="ARBA" id="ARBA00004251"/>
    </source>
</evidence>
<dbReference type="GO" id="GO:0005524">
    <property type="term" value="F:ATP binding"/>
    <property type="evidence" value="ECO:0007669"/>
    <property type="project" value="UniProtKB-UniRule"/>
</dbReference>
<feature type="transmembrane region" description="Helical" evidence="24">
    <location>
        <begin position="943"/>
        <end position="964"/>
    </location>
</feature>
<evidence type="ECO:0000256" key="18">
    <source>
        <dbReference type="ARBA" id="ARBA00023180"/>
    </source>
</evidence>
<dbReference type="SUPFAM" id="SSF56112">
    <property type="entry name" value="Protein kinase-like (PK-like)"/>
    <property type="match status" value="4"/>
</dbReference>
<evidence type="ECO:0000256" key="12">
    <source>
        <dbReference type="ARBA" id="ARBA00022777"/>
    </source>
</evidence>
<evidence type="ECO:0000256" key="23">
    <source>
        <dbReference type="SAM" id="MobiDB-lite"/>
    </source>
</evidence>
<evidence type="ECO:0000256" key="15">
    <source>
        <dbReference type="ARBA" id="ARBA00022989"/>
    </source>
</evidence>
<dbReference type="InterPro" id="IPR011009">
    <property type="entry name" value="Kinase-like_dom_sf"/>
</dbReference>
<keyword evidence="10 27" id="KW-0430">Lectin</keyword>
<keyword evidence="9 25" id="KW-0732">Signal</keyword>
<feature type="region of interest" description="Disordered" evidence="23">
    <location>
        <begin position="920"/>
        <end position="939"/>
    </location>
</feature>
<evidence type="ECO:0000256" key="16">
    <source>
        <dbReference type="ARBA" id="ARBA00023136"/>
    </source>
</evidence>
<feature type="binding site" evidence="22">
    <location>
        <position position="1041"/>
    </location>
    <ligand>
        <name>ATP</name>
        <dbReference type="ChEBI" id="CHEBI:30616"/>
    </ligand>
</feature>
<feature type="transmembrane region" description="Helical" evidence="24">
    <location>
        <begin position="290"/>
        <end position="314"/>
    </location>
</feature>
<comment type="function">
    <text evidence="20">Promotes hydrogen peroxide H(2)O(2) production and cell death.</text>
</comment>
<evidence type="ECO:0000256" key="14">
    <source>
        <dbReference type="ARBA" id="ARBA00022840"/>
    </source>
</evidence>
<evidence type="ECO:0000256" key="11">
    <source>
        <dbReference type="ARBA" id="ARBA00022741"/>
    </source>
</evidence>
<reference evidence="27 28" key="1">
    <citation type="journal article" date="2016" name="DNA Res.">
        <title>The draft genome of MD-2 pineapple using hybrid error correction of long reads.</title>
        <authorList>
            <person name="Redwan R.M."/>
            <person name="Saidin A."/>
            <person name="Kumar S.V."/>
        </authorList>
    </citation>
    <scope>NUCLEOTIDE SEQUENCE [LARGE SCALE GENOMIC DNA]</scope>
    <source>
        <strain evidence="28">cv. MD2</strain>
        <tissue evidence="27">Leaf</tissue>
    </source>
</reference>
<evidence type="ECO:0000256" key="4">
    <source>
        <dbReference type="ARBA" id="ARBA00012513"/>
    </source>
</evidence>
<evidence type="ECO:0000259" key="26">
    <source>
        <dbReference type="PROSITE" id="PS50011"/>
    </source>
</evidence>
<evidence type="ECO:0000313" key="27">
    <source>
        <dbReference type="EMBL" id="OAY85016.1"/>
    </source>
</evidence>
<feature type="domain" description="Protein kinase" evidence="26">
    <location>
        <begin position="2306"/>
        <end position="2584"/>
    </location>
</feature>
<name>A0A199W6Z9_ANACO</name>